<reference evidence="10" key="1">
    <citation type="submission" date="2016-10" db="EMBL/GenBank/DDBJ databases">
        <authorList>
            <person name="Varghese N."/>
            <person name="Submissions S."/>
        </authorList>
    </citation>
    <scope>NUCLEOTIDE SEQUENCE [LARGE SCALE GENOMIC DNA]</scope>
    <source>
        <strain evidence="10">DSM 46136</strain>
    </source>
</reference>
<evidence type="ECO:0000256" key="1">
    <source>
        <dbReference type="ARBA" id="ARBA00001928"/>
    </source>
</evidence>
<dbReference type="OrthoDB" id="9783061at2"/>
<gene>
    <name evidence="9" type="ORF">SAMN05660657_05516</name>
</gene>
<name>A0A1I7D9R1_9ACTN</name>
<accession>A0A1I7D9R1</accession>
<organism evidence="9 10">
    <name type="scientific">Geodermatophilus amargosae</name>
    <dbReference type="NCBI Taxonomy" id="1296565"/>
    <lineage>
        <taxon>Bacteria</taxon>
        <taxon>Bacillati</taxon>
        <taxon>Actinomycetota</taxon>
        <taxon>Actinomycetes</taxon>
        <taxon>Geodermatophilales</taxon>
        <taxon>Geodermatophilaceae</taxon>
        <taxon>Geodermatophilus</taxon>
    </lineage>
</organism>
<dbReference type="EMBL" id="FPBA01000041">
    <property type="protein sequence ID" value="SFU08370.1"/>
    <property type="molecule type" value="Genomic_DNA"/>
</dbReference>
<evidence type="ECO:0000256" key="3">
    <source>
        <dbReference type="ARBA" id="ARBA00012426"/>
    </source>
</evidence>
<keyword evidence="6" id="KW-0456">Lyase</keyword>
<dbReference type="GO" id="GO:0008792">
    <property type="term" value="F:arginine decarboxylase activity"/>
    <property type="evidence" value="ECO:0007669"/>
    <property type="project" value="UniProtKB-EC"/>
</dbReference>
<dbReference type="SFLD" id="SFLDS00055">
    <property type="entry name" value="Pyruvoyl-Dependent_Histidine/A"/>
    <property type="match status" value="1"/>
</dbReference>
<evidence type="ECO:0000313" key="9">
    <source>
        <dbReference type="EMBL" id="SFU08370.1"/>
    </source>
</evidence>
<dbReference type="InterPro" id="IPR002724">
    <property type="entry name" value="Pyruvoyl-dep_arg_deCO2ase"/>
</dbReference>
<dbReference type="Gene3D" id="3.50.20.10">
    <property type="entry name" value="Pyruvoyl-Dependent Histidine Decarboxylase, subunit B"/>
    <property type="match status" value="1"/>
</dbReference>
<dbReference type="EC" id="4.1.1.19" evidence="3"/>
<dbReference type="Pfam" id="PF01862">
    <property type="entry name" value="PvlArgDC"/>
    <property type="match status" value="1"/>
</dbReference>
<evidence type="ECO:0000313" key="10">
    <source>
        <dbReference type="Proteomes" id="UP000199546"/>
    </source>
</evidence>
<proteinExistence type="inferred from homology"/>
<evidence type="ECO:0000256" key="2">
    <source>
        <dbReference type="ARBA" id="ARBA00008611"/>
    </source>
</evidence>
<evidence type="ECO:0000256" key="5">
    <source>
        <dbReference type="ARBA" id="ARBA00022793"/>
    </source>
</evidence>
<dbReference type="PANTHER" id="PTHR40438">
    <property type="entry name" value="PYRUVOYL-DEPENDENT ARGININE DECARBOXYLASE"/>
    <property type="match status" value="1"/>
</dbReference>
<dbReference type="GO" id="GO:0006527">
    <property type="term" value="P:L-arginine catabolic process"/>
    <property type="evidence" value="ECO:0007669"/>
    <property type="project" value="InterPro"/>
</dbReference>
<evidence type="ECO:0000256" key="4">
    <source>
        <dbReference type="ARBA" id="ARBA00014727"/>
    </source>
</evidence>
<dbReference type="PANTHER" id="PTHR40438:SF1">
    <property type="entry name" value="PYRUVOYL-DEPENDENT ARGININE DECARBOXYLASE"/>
    <property type="match status" value="1"/>
</dbReference>
<keyword evidence="10" id="KW-1185">Reference proteome</keyword>
<dbReference type="InterPro" id="IPR016105">
    <property type="entry name" value="Pyr-dep_his/arg-deCO2ase_sand"/>
</dbReference>
<evidence type="ECO:0000256" key="7">
    <source>
        <dbReference type="ARBA" id="ARBA00023317"/>
    </source>
</evidence>
<keyword evidence="5" id="KW-0210">Decarboxylase</keyword>
<dbReference type="AlphaFoldDB" id="A0A1I7D9R1"/>
<comment type="similarity">
    <text evidence="2">Belongs to the pyruvoyl-dependent arginine decarboxylase family.</text>
</comment>
<protein>
    <recommendedName>
        <fullName evidence="4">Pyruvoyl-dependent arginine decarboxylase AaxB</fullName>
        <ecNumber evidence="3">4.1.1.19</ecNumber>
    </recommendedName>
</protein>
<dbReference type="SUPFAM" id="SSF56271">
    <property type="entry name" value="Pyruvoyl-dependent histidine and arginine decarboxylases"/>
    <property type="match status" value="1"/>
</dbReference>
<evidence type="ECO:0000256" key="6">
    <source>
        <dbReference type="ARBA" id="ARBA00023239"/>
    </source>
</evidence>
<dbReference type="STRING" id="1296565.SAMN05660657_05516"/>
<comment type="cofactor">
    <cofactor evidence="1">
        <name>pyruvate</name>
        <dbReference type="ChEBI" id="CHEBI:15361"/>
    </cofactor>
</comment>
<comment type="catalytic activity">
    <reaction evidence="8">
        <text>L-arginine + H(+) = agmatine + CO2</text>
        <dbReference type="Rhea" id="RHEA:17641"/>
        <dbReference type="ChEBI" id="CHEBI:15378"/>
        <dbReference type="ChEBI" id="CHEBI:16526"/>
        <dbReference type="ChEBI" id="CHEBI:32682"/>
        <dbReference type="ChEBI" id="CHEBI:58145"/>
        <dbReference type="EC" id="4.1.1.19"/>
    </reaction>
</comment>
<dbReference type="InterPro" id="IPR016104">
    <property type="entry name" value="Pyr-dep_his/arg-deCO2ase"/>
</dbReference>
<sequence length="166" mass="17063">MNPPTTQTIPIVTGIGTGSTALSAFDGALRDAGVANYNLIRLSSVVPAHTAVDATGTAPLPAGGWGDRLYCVYAEQRATTPGDQAWAGIGWVQRLDGAGGLFVEHEGDSEQFVADAIEASLADLVAGRPESFGPAQKVLTGTVCVDAPVCALVVAAYETAGWKFTQ</sequence>
<dbReference type="SFLD" id="SFLDG01170">
    <property type="entry name" value="Pyruvoyl-dependent_arginine_de"/>
    <property type="match status" value="1"/>
</dbReference>
<keyword evidence="7" id="KW-0670">Pyruvate</keyword>
<dbReference type="RefSeq" id="WP_093584929.1">
    <property type="nucleotide sequence ID" value="NZ_FPBA01000041.1"/>
</dbReference>
<dbReference type="Proteomes" id="UP000199546">
    <property type="component" value="Unassembled WGS sequence"/>
</dbReference>
<evidence type="ECO:0000256" key="8">
    <source>
        <dbReference type="ARBA" id="ARBA00049309"/>
    </source>
</evidence>